<gene>
    <name evidence="1" type="ORF">B9T62_19150</name>
</gene>
<sequence length="79" mass="9029">MMSQIEMYRHFLDSLNSHTVDIVSNKIKGKKKYTTGRFSSFVITFLKNGKVSINAGGCTLRYDNHDDLFSLMGAFARFK</sequence>
<accession>A0A2Z2KFG5</accession>
<dbReference type="AlphaFoldDB" id="A0A2Z2KFG5"/>
<evidence type="ECO:0000313" key="2">
    <source>
        <dbReference type="Proteomes" id="UP000249890"/>
    </source>
</evidence>
<dbReference type="Proteomes" id="UP000249890">
    <property type="component" value="Chromosome"/>
</dbReference>
<name>A0A2Z2KFG5_9BACL</name>
<proteinExistence type="predicted"/>
<dbReference type="EMBL" id="CP021780">
    <property type="protein sequence ID" value="ASA22725.1"/>
    <property type="molecule type" value="Genomic_DNA"/>
</dbReference>
<evidence type="ECO:0000313" key="1">
    <source>
        <dbReference type="EMBL" id="ASA22725.1"/>
    </source>
</evidence>
<dbReference type="RefSeq" id="WP_087916723.1">
    <property type="nucleotide sequence ID" value="NZ_CP021780.1"/>
</dbReference>
<keyword evidence="2" id="KW-1185">Reference proteome</keyword>
<dbReference type="KEGG" id="pdh:B9T62_19150"/>
<protein>
    <submittedName>
        <fullName evidence="1">Uncharacterized protein</fullName>
    </submittedName>
</protein>
<organism evidence="1 2">
    <name type="scientific">Paenibacillus donghaensis</name>
    <dbReference type="NCBI Taxonomy" id="414771"/>
    <lineage>
        <taxon>Bacteria</taxon>
        <taxon>Bacillati</taxon>
        <taxon>Bacillota</taxon>
        <taxon>Bacilli</taxon>
        <taxon>Bacillales</taxon>
        <taxon>Paenibacillaceae</taxon>
        <taxon>Paenibacillus</taxon>
    </lineage>
</organism>
<reference evidence="1 2" key="1">
    <citation type="submission" date="2017-06" db="EMBL/GenBank/DDBJ databases">
        <title>Complete genome sequence of Paenibacillus donghaensis KCTC 13049T isolated from East Sea sediment, South Korea.</title>
        <authorList>
            <person name="Jung B.K."/>
            <person name="Hong S.-J."/>
            <person name="Shin J.-H."/>
        </authorList>
    </citation>
    <scope>NUCLEOTIDE SEQUENCE [LARGE SCALE GENOMIC DNA]</scope>
    <source>
        <strain evidence="1 2">KCTC 13049</strain>
    </source>
</reference>